<dbReference type="AlphaFoldDB" id="A0A8X6XVV1"/>
<evidence type="ECO:0000313" key="1">
    <source>
        <dbReference type="EMBL" id="GFY60043.1"/>
    </source>
</evidence>
<name>A0A8X6XVV1_9ARAC</name>
<proteinExistence type="predicted"/>
<organism evidence="1 2">
    <name type="scientific">Trichonephila inaurata madagascariensis</name>
    <dbReference type="NCBI Taxonomy" id="2747483"/>
    <lineage>
        <taxon>Eukaryota</taxon>
        <taxon>Metazoa</taxon>
        <taxon>Ecdysozoa</taxon>
        <taxon>Arthropoda</taxon>
        <taxon>Chelicerata</taxon>
        <taxon>Arachnida</taxon>
        <taxon>Araneae</taxon>
        <taxon>Araneomorphae</taxon>
        <taxon>Entelegynae</taxon>
        <taxon>Araneoidea</taxon>
        <taxon>Nephilidae</taxon>
        <taxon>Trichonephila</taxon>
        <taxon>Trichonephila inaurata</taxon>
    </lineage>
</organism>
<reference evidence="1" key="1">
    <citation type="submission" date="2020-08" db="EMBL/GenBank/DDBJ databases">
        <title>Multicomponent nature underlies the extraordinary mechanical properties of spider dragline silk.</title>
        <authorList>
            <person name="Kono N."/>
            <person name="Nakamura H."/>
            <person name="Mori M."/>
            <person name="Yoshida Y."/>
            <person name="Ohtoshi R."/>
            <person name="Malay A.D."/>
            <person name="Moran D.A.P."/>
            <person name="Tomita M."/>
            <person name="Numata K."/>
            <person name="Arakawa K."/>
        </authorList>
    </citation>
    <scope>NUCLEOTIDE SEQUENCE</scope>
</reference>
<dbReference type="InterPro" id="IPR013783">
    <property type="entry name" value="Ig-like_fold"/>
</dbReference>
<gene>
    <name evidence="1" type="ORF">TNIN_226931</name>
</gene>
<dbReference type="OrthoDB" id="6538140at2759"/>
<sequence length="83" mass="9604">MYDNRPFFRSIFSTILSFDRRPPPKGPEPQFADVIPNVTVAAGRDVTLPCVVDNLGDYKVRLTLFIFRIITDNLTYSLHFLRQ</sequence>
<keyword evidence="2" id="KW-1185">Reference proteome</keyword>
<comment type="caution">
    <text evidence="1">The sequence shown here is derived from an EMBL/GenBank/DDBJ whole genome shotgun (WGS) entry which is preliminary data.</text>
</comment>
<accession>A0A8X6XVV1</accession>
<dbReference type="Gene3D" id="2.60.40.10">
    <property type="entry name" value="Immunoglobulins"/>
    <property type="match status" value="1"/>
</dbReference>
<evidence type="ECO:0008006" key="3">
    <source>
        <dbReference type="Google" id="ProtNLM"/>
    </source>
</evidence>
<dbReference type="EMBL" id="BMAV01012944">
    <property type="protein sequence ID" value="GFY60043.1"/>
    <property type="molecule type" value="Genomic_DNA"/>
</dbReference>
<dbReference type="Proteomes" id="UP000886998">
    <property type="component" value="Unassembled WGS sequence"/>
</dbReference>
<evidence type="ECO:0000313" key="2">
    <source>
        <dbReference type="Proteomes" id="UP000886998"/>
    </source>
</evidence>
<protein>
    <recommendedName>
        <fullName evidence="3">Ig-like domain-containing protein</fullName>
    </recommendedName>
</protein>